<dbReference type="Pfam" id="PF15886">
    <property type="entry name" value="CBM39"/>
    <property type="match status" value="1"/>
</dbReference>
<evidence type="ECO:0000256" key="2">
    <source>
        <dbReference type="ARBA" id="ARBA00022694"/>
    </source>
</evidence>
<evidence type="ECO:0000313" key="10">
    <source>
        <dbReference type="Proteomes" id="UP000015102"/>
    </source>
</evidence>
<dbReference type="PROSITE" id="PS50984">
    <property type="entry name" value="TRUD"/>
    <property type="match status" value="1"/>
</dbReference>
<comment type="catalytic activity">
    <reaction evidence="4">
        <text>a uridine in tRNA = a pseudouridine in tRNA</text>
        <dbReference type="Rhea" id="RHEA:54572"/>
        <dbReference type="Rhea" id="RHEA-COMP:13339"/>
        <dbReference type="Rhea" id="RHEA-COMP:13934"/>
        <dbReference type="ChEBI" id="CHEBI:65314"/>
        <dbReference type="ChEBI" id="CHEBI:65315"/>
    </reaction>
</comment>
<dbReference type="STRING" id="36166.T1GFX9"/>
<name>T1GFX9_MEGSC</name>
<evidence type="ECO:0000259" key="7">
    <source>
        <dbReference type="PROSITE" id="PS50984"/>
    </source>
</evidence>
<feature type="domain" description="CBM39" evidence="8">
    <location>
        <begin position="22"/>
        <end position="122"/>
    </location>
</feature>
<dbReference type="PROSITE" id="PS01268">
    <property type="entry name" value="UPF0024"/>
    <property type="match status" value="1"/>
</dbReference>
<dbReference type="InterPro" id="IPR043030">
    <property type="entry name" value="BGBP_N_sf"/>
</dbReference>
<dbReference type="InterPro" id="IPR001656">
    <property type="entry name" value="PsdUridine_synth_TruD"/>
</dbReference>
<dbReference type="EnsemblMetazoa" id="MESCA002281-RA">
    <property type="protein sequence ID" value="MESCA002281-PA"/>
    <property type="gene ID" value="MESCA002281"/>
</dbReference>
<dbReference type="Proteomes" id="UP000015102">
    <property type="component" value="Unassembled WGS sequence"/>
</dbReference>
<dbReference type="SUPFAM" id="SSF55120">
    <property type="entry name" value="Pseudouridine synthase"/>
    <property type="match status" value="1"/>
</dbReference>
<evidence type="ECO:0000256" key="4">
    <source>
        <dbReference type="ARBA" id="ARBA00036943"/>
    </source>
</evidence>
<dbReference type="InterPro" id="IPR020103">
    <property type="entry name" value="PsdUridine_synth_cat_dom_sf"/>
</dbReference>
<dbReference type="GO" id="GO:0003723">
    <property type="term" value="F:RNA binding"/>
    <property type="evidence" value="ECO:0007669"/>
    <property type="project" value="InterPro"/>
</dbReference>
<reference evidence="10" key="1">
    <citation type="submission" date="2013-02" db="EMBL/GenBank/DDBJ databases">
        <authorList>
            <person name="Hughes D."/>
        </authorList>
    </citation>
    <scope>NUCLEOTIDE SEQUENCE</scope>
    <source>
        <strain>Durham</strain>
        <strain evidence="10">NC isolate 2 -- Noor lab</strain>
    </source>
</reference>
<keyword evidence="2" id="KW-0819">tRNA processing</keyword>
<dbReference type="OMA" id="SIRETWW"/>
<organism evidence="9 10">
    <name type="scientific">Megaselia scalaris</name>
    <name type="common">Humpbacked fly</name>
    <name type="synonym">Phora scalaris</name>
    <dbReference type="NCBI Taxonomy" id="36166"/>
    <lineage>
        <taxon>Eukaryota</taxon>
        <taxon>Metazoa</taxon>
        <taxon>Ecdysozoa</taxon>
        <taxon>Arthropoda</taxon>
        <taxon>Hexapoda</taxon>
        <taxon>Insecta</taxon>
        <taxon>Pterygota</taxon>
        <taxon>Neoptera</taxon>
        <taxon>Endopterygota</taxon>
        <taxon>Diptera</taxon>
        <taxon>Brachycera</taxon>
        <taxon>Muscomorpha</taxon>
        <taxon>Platypezoidea</taxon>
        <taxon>Phoridae</taxon>
        <taxon>Megaseliini</taxon>
        <taxon>Megaselia</taxon>
    </lineage>
</organism>
<dbReference type="PANTHER" id="PTHR13326:SF31">
    <property type="entry name" value="PSEUDOURIDYLATE SYNTHASE 7 HOMOLOG"/>
    <property type="match status" value="1"/>
</dbReference>
<feature type="signal peptide" evidence="6">
    <location>
        <begin position="1"/>
        <end position="19"/>
    </location>
</feature>
<reference evidence="9" key="2">
    <citation type="submission" date="2015-06" db="UniProtKB">
        <authorList>
            <consortium name="EnsemblMetazoa"/>
        </authorList>
    </citation>
    <scope>IDENTIFICATION</scope>
</reference>
<dbReference type="EMBL" id="CAQQ02024603">
    <property type="status" value="NOT_ANNOTATED_CDS"/>
    <property type="molecule type" value="Genomic_DNA"/>
</dbReference>
<evidence type="ECO:0000256" key="5">
    <source>
        <dbReference type="SAM" id="MobiDB-lite"/>
    </source>
</evidence>
<dbReference type="GO" id="GO:0009982">
    <property type="term" value="F:pseudouridine synthase activity"/>
    <property type="evidence" value="ECO:0007669"/>
    <property type="project" value="InterPro"/>
</dbReference>
<feature type="chain" id="PRO_5004577319" evidence="6">
    <location>
        <begin position="20"/>
        <end position="679"/>
    </location>
</feature>
<keyword evidence="6" id="KW-0732">Signal</keyword>
<protein>
    <submittedName>
        <fullName evidence="9">Uncharacterized protein</fullName>
    </submittedName>
</protein>
<dbReference type="GO" id="GO:0008033">
    <property type="term" value="P:tRNA processing"/>
    <property type="evidence" value="ECO:0007669"/>
    <property type="project" value="UniProtKB-KW"/>
</dbReference>
<accession>T1GFX9</accession>
<proteinExistence type="inferred from homology"/>
<dbReference type="InterPro" id="IPR011760">
    <property type="entry name" value="PsdUridine_synth_TruD_insert"/>
</dbReference>
<dbReference type="InterPro" id="IPR042214">
    <property type="entry name" value="TruD_catalytic"/>
</dbReference>
<dbReference type="Gene3D" id="3.30.2350.20">
    <property type="entry name" value="TruD, catalytic domain"/>
    <property type="match status" value="2"/>
</dbReference>
<keyword evidence="3" id="KW-0413">Isomerase</keyword>
<dbReference type="InterPro" id="IPR031756">
    <property type="entry name" value="BGBP_N"/>
</dbReference>
<dbReference type="PROSITE" id="PS51969">
    <property type="entry name" value="CBM39"/>
    <property type="match status" value="1"/>
</dbReference>
<comment type="similarity">
    <text evidence="1">Belongs to the pseudouridine synthase TruD family.</text>
</comment>
<dbReference type="PANTHER" id="PTHR13326">
    <property type="entry name" value="TRNA PSEUDOURIDINE SYNTHASE D"/>
    <property type="match status" value="1"/>
</dbReference>
<feature type="region of interest" description="Disordered" evidence="5">
    <location>
        <begin position="121"/>
        <end position="142"/>
    </location>
</feature>
<dbReference type="InterPro" id="IPR020119">
    <property type="entry name" value="PsdUridine_synth_TruD_CS"/>
</dbReference>
<dbReference type="AlphaFoldDB" id="T1GFX9"/>
<dbReference type="Pfam" id="PF01142">
    <property type="entry name" value="TruD"/>
    <property type="match status" value="1"/>
</dbReference>
<evidence type="ECO:0000256" key="6">
    <source>
        <dbReference type="SAM" id="SignalP"/>
    </source>
</evidence>
<feature type="domain" description="TRUD" evidence="7">
    <location>
        <begin position="401"/>
        <end position="641"/>
    </location>
</feature>
<dbReference type="GO" id="GO:0005634">
    <property type="term" value="C:nucleus"/>
    <property type="evidence" value="ECO:0007669"/>
    <property type="project" value="TreeGrafter"/>
</dbReference>
<dbReference type="CDD" id="cd02576">
    <property type="entry name" value="PseudoU_synth_ScPUS7"/>
    <property type="match status" value="1"/>
</dbReference>
<evidence type="ECO:0000313" key="9">
    <source>
        <dbReference type="EnsemblMetazoa" id="MESCA002281-PA"/>
    </source>
</evidence>
<sequence length="679" mass="77487">MIFILKLLIITLIIHGVFSATYVIPAPKVELLSPKGFQVSIPADVDIKLFAFHGSIGTPLNSIEEGDFNGEITEPENGRFTYVNTKNTLESGDVLYFWVHVQKGNLGYKKISQASKILPSGEPSETYTVGDEPESPPKTKKPTTTFIFPSTAVTGSNNNQVDLDAFEAILSLHRSCLPNSFTGGCLPIFPEILDLTSTKEEFKDVVTEDIWSKIEEMVKFNPNKSSESEFPAPIDIKVNDLSKEKRTQIHKLVKQTFNNKIISSTVNPPDSEDKFIRISRAKGGKGDNRNRWTWDGDYVHFIVRKENIDTLQAASEIANALKLRPSQVNYAGTKDKRGITTQMLCIKKREPQQIHRSCRHIRNEVLKLGQLKGNQFKIALRHLKGDQNEIEKSLENIRDFGFINYYGLQRFGNCASIPTYEVGIAILKADYKLAAELILKPREDDLSFLKSIRETWWKNRNSSEALGMFQYKNNKFIEYRLLEGLAENNETGYANALRKIPRNMLLLYIHAYQSLIWNRVASRRIKEFGMKLIPGDLVYNDSTEIEEILDSVEEDEEDQQPKESIFKQKVKKLTEEDISSGKYTIFDVVLPQPGFDITYPENEVGKWYEEYLAENDLTSEKLKNNVKTFSLPGAYRKMLVKPGNMTWEFKTYNSPTDNLIETRFEKATVCENGQLKALF</sequence>
<dbReference type="HOGENOM" id="CLU_405061_0_0_1"/>
<dbReference type="EMBL" id="CAQQ02024604">
    <property type="status" value="NOT_ANNOTATED_CDS"/>
    <property type="molecule type" value="Genomic_DNA"/>
</dbReference>
<evidence type="ECO:0000256" key="3">
    <source>
        <dbReference type="ARBA" id="ARBA00023235"/>
    </source>
</evidence>
<dbReference type="GO" id="GO:0030246">
    <property type="term" value="F:carbohydrate binding"/>
    <property type="evidence" value="ECO:0007669"/>
    <property type="project" value="InterPro"/>
</dbReference>
<dbReference type="NCBIfam" id="TIGR00094">
    <property type="entry name" value="tRNA_TruD_broad"/>
    <property type="match status" value="1"/>
</dbReference>
<dbReference type="Gene3D" id="2.60.40.2140">
    <property type="entry name" value="Beta-1,3-glucan-recognition protein, N-terminal domain"/>
    <property type="match status" value="1"/>
</dbReference>
<evidence type="ECO:0000259" key="8">
    <source>
        <dbReference type="PROSITE" id="PS51969"/>
    </source>
</evidence>
<evidence type="ECO:0000256" key="1">
    <source>
        <dbReference type="ARBA" id="ARBA00007953"/>
    </source>
</evidence>
<dbReference type="GO" id="GO:0001522">
    <property type="term" value="P:pseudouridine synthesis"/>
    <property type="evidence" value="ECO:0007669"/>
    <property type="project" value="InterPro"/>
</dbReference>
<keyword evidence="10" id="KW-1185">Reference proteome</keyword>